<sequence>MLLSHLPVEILHSIASFLPRSSIAQLCLANRHVYAKCLPVLYACLELSFRSHIEYIVNDQHSFLRHVLENHTRHLHLVCRQSGSHAMIASLAHWLPNIHTLTFSDYHVLPADQLCDLLQLFPNIRTLQFRFCHLQYTGNDTHGKIKGTLTSIDNLDLVWTDFSDDAITLLLGNMPNLVRVHFGTNHNRNRFANNNALVALEMHCLNIRNLSISLQHVQEDVICGVIVSYGHQLTHLSIPCESPRILAVIATHALQLEHLIIRAATTREHVTHLEVTRRRQPTAISNTVAATSGFSHARLGMIHILQQCQALVYLEMTSWMVRDIPYEVWQFFRHQEGTPGMNSSNSYEKYYYLNDMAWRRRRGLQQHDVGYLTKTLALHTRELYEIRKRLR</sequence>
<dbReference type="InterPro" id="IPR036047">
    <property type="entry name" value="F-box-like_dom_sf"/>
</dbReference>
<gene>
    <name evidence="1" type="ORF">LCOR_07842.1</name>
</gene>
<dbReference type="VEuPathDB" id="FungiDB:LCOR_07842.1"/>
<dbReference type="Gene3D" id="3.80.10.10">
    <property type="entry name" value="Ribonuclease Inhibitor"/>
    <property type="match status" value="1"/>
</dbReference>
<organism evidence="1 2">
    <name type="scientific">Lichtheimia corymbifera JMRC:FSU:9682</name>
    <dbReference type="NCBI Taxonomy" id="1263082"/>
    <lineage>
        <taxon>Eukaryota</taxon>
        <taxon>Fungi</taxon>
        <taxon>Fungi incertae sedis</taxon>
        <taxon>Mucoromycota</taxon>
        <taxon>Mucoromycotina</taxon>
        <taxon>Mucoromycetes</taxon>
        <taxon>Mucorales</taxon>
        <taxon>Lichtheimiaceae</taxon>
        <taxon>Lichtheimia</taxon>
    </lineage>
</organism>
<dbReference type="Proteomes" id="UP000027586">
    <property type="component" value="Unassembled WGS sequence"/>
</dbReference>
<proteinExistence type="predicted"/>
<dbReference type="InterPro" id="IPR032675">
    <property type="entry name" value="LRR_dom_sf"/>
</dbReference>
<evidence type="ECO:0000313" key="1">
    <source>
        <dbReference type="EMBL" id="CDH56837.1"/>
    </source>
</evidence>
<dbReference type="SUPFAM" id="SSF81383">
    <property type="entry name" value="F-box domain"/>
    <property type="match status" value="1"/>
</dbReference>
<evidence type="ECO:0000313" key="2">
    <source>
        <dbReference type="Proteomes" id="UP000027586"/>
    </source>
</evidence>
<dbReference type="OrthoDB" id="2264027at2759"/>
<keyword evidence="2" id="KW-1185">Reference proteome</keyword>
<accession>A0A068S4R9</accession>
<dbReference type="EMBL" id="CBTN010000041">
    <property type="protein sequence ID" value="CDH56837.1"/>
    <property type="molecule type" value="Genomic_DNA"/>
</dbReference>
<name>A0A068S4R9_9FUNG</name>
<dbReference type="AlphaFoldDB" id="A0A068S4R9"/>
<dbReference type="SUPFAM" id="SSF52047">
    <property type="entry name" value="RNI-like"/>
    <property type="match status" value="1"/>
</dbReference>
<reference evidence="1" key="1">
    <citation type="submission" date="2013-08" db="EMBL/GenBank/DDBJ databases">
        <title>Gene expansion shapes genome architecture in the human pathogen Lichtheimia corymbifera: an evolutionary genomics analysis in the ancient terrestrial Mucorales (Mucoromycotina).</title>
        <authorList>
            <person name="Schwartze V.U."/>
            <person name="Winter S."/>
            <person name="Shelest E."/>
            <person name="Marcet-Houben M."/>
            <person name="Horn F."/>
            <person name="Wehner S."/>
            <person name="Hoffmann K."/>
            <person name="Riege K."/>
            <person name="Sammeth M."/>
            <person name="Nowrousian M."/>
            <person name="Valiante V."/>
            <person name="Linde J."/>
            <person name="Jacobsen I.D."/>
            <person name="Marz M."/>
            <person name="Brakhage A.A."/>
            <person name="Gabaldon T."/>
            <person name="Bocker S."/>
            <person name="Voigt K."/>
        </authorList>
    </citation>
    <scope>NUCLEOTIDE SEQUENCE [LARGE SCALE GENOMIC DNA]</scope>
    <source>
        <strain evidence="1">FSU 9682</strain>
    </source>
</reference>
<comment type="caution">
    <text evidence="1">The sequence shown here is derived from an EMBL/GenBank/DDBJ whole genome shotgun (WGS) entry which is preliminary data.</text>
</comment>
<evidence type="ECO:0008006" key="3">
    <source>
        <dbReference type="Google" id="ProtNLM"/>
    </source>
</evidence>
<protein>
    <recommendedName>
        <fullName evidence="3">F-box domain-containing protein</fullName>
    </recommendedName>
</protein>